<dbReference type="InterPro" id="IPR000796">
    <property type="entry name" value="Asp_trans"/>
</dbReference>
<dbReference type="PANTHER" id="PTHR11879">
    <property type="entry name" value="ASPARTATE AMINOTRANSFERASE"/>
    <property type="match status" value="1"/>
</dbReference>
<name>A0A914RHQ8_PAREQ</name>
<evidence type="ECO:0000256" key="9">
    <source>
        <dbReference type="ARBA" id="ARBA00041746"/>
    </source>
</evidence>
<evidence type="ECO:0000256" key="6">
    <source>
        <dbReference type="ARBA" id="ARBA00022898"/>
    </source>
</evidence>
<keyword evidence="5" id="KW-0808">Transferase</keyword>
<evidence type="ECO:0000256" key="4">
    <source>
        <dbReference type="ARBA" id="ARBA00022576"/>
    </source>
</evidence>
<dbReference type="Proteomes" id="UP000887564">
    <property type="component" value="Unplaced"/>
</dbReference>
<dbReference type="PRINTS" id="PR00799">
    <property type="entry name" value="TRANSAMINASE"/>
</dbReference>
<comment type="subunit">
    <text evidence="2">Homodimer.</text>
</comment>
<evidence type="ECO:0000313" key="13">
    <source>
        <dbReference type="Proteomes" id="UP000887564"/>
    </source>
</evidence>
<dbReference type="GO" id="GO:0006533">
    <property type="term" value="P:L-aspartate catabolic process"/>
    <property type="evidence" value="ECO:0007669"/>
    <property type="project" value="TreeGrafter"/>
</dbReference>
<keyword evidence="4" id="KW-0032">Aminotransferase</keyword>
<dbReference type="Gene3D" id="3.90.1150.10">
    <property type="entry name" value="Aspartate Aminotransferase, domain 1"/>
    <property type="match status" value="1"/>
</dbReference>
<keyword evidence="6" id="KW-0663">Pyridoxal phosphate</keyword>
<dbReference type="InterPro" id="IPR015424">
    <property type="entry name" value="PyrdxlP-dep_Trfase"/>
</dbReference>
<dbReference type="WBParaSite" id="PEQ_0000432701-mRNA-1">
    <property type="protein sequence ID" value="PEQ_0000432701-mRNA-1"/>
    <property type="gene ID" value="PEQ_0000432701"/>
</dbReference>
<dbReference type="GO" id="GO:0004069">
    <property type="term" value="F:L-aspartate:2-oxoglutarate aminotransferase activity"/>
    <property type="evidence" value="ECO:0007669"/>
    <property type="project" value="UniProtKB-EC"/>
</dbReference>
<dbReference type="GO" id="GO:0005739">
    <property type="term" value="C:mitochondrion"/>
    <property type="evidence" value="ECO:0007669"/>
    <property type="project" value="TreeGrafter"/>
</dbReference>
<evidence type="ECO:0000256" key="5">
    <source>
        <dbReference type="ARBA" id="ARBA00022679"/>
    </source>
</evidence>
<keyword evidence="13" id="KW-1185">Reference proteome</keyword>
<evidence type="ECO:0000256" key="8">
    <source>
        <dbReference type="ARBA" id="ARBA00041257"/>
    </source>
</evidence>
<evidence type="ECO:0000256" key="1">
    <source>
        <dbReference type="ARBA" id="ARBA00001933"/>
    </source>
</evidence>
<organism evidence="13 14">
    <name type="scientific">Parascaris equorum</name>
    <name type="common">Equine roundworm</name>
    <dbReference type="NCBI Taxonomy" id="6256"/>
    <lineage>
        <taxon>Eukaryota</taxon>
        <taxon>Metazoa</taxon>
        <taxon>Ecdysozoa</taxon>
        <taxon>Nematoda</taxon>
        <taxon>Chromadorea</taxon>
        <taxon>Rhabditida</taxon>
        <taxon>Spirurina</taxon>
        <taxon>Ascaridomorpha</taxon>
        <taxon>Ascaridoidea</taxon>
        <taxon>Ascarididae</taxon>
        <taxon>Parascaris</taxon>
    </lineage>
</organism>
<evidence type="ECO:0000259" key="12">
    <source>
        <dbReference type="Pfam" id="PF00155"/>
    </source>
</evidence>
<sequence length="120" mass="13844">MSQIKILVRPMISNPPIHGARIAARIRLLRLKDMKHMADRIISMRLHLRDMLKLEGSTRNWQHIVDQIGMFCYTGITPEQVQRLINDYSIYLTKDGRISVAGITNHNVAYLARALHNVTQ</sequence>
<protein>
    <recommendedName>
        <fullName evidence="7">Aspartate aminotransferase, mitochondrial</fullName>
        <ecNumber evidence="3">2.6.1.1</ecNumber>
    </recommendedName>
    <alternativeName>
        <fullName evidence="8">Kynurenine aminotransferase 4</fullName>
    </alternativeName>
    <alternativeName>
        <fullName evidence="11">Kynurenine aminotransferase IV</fullName>
    </alternativeName>
    <alternativeName>
        <fullName evidence="10">Kynurenine--oxoglutarate transaminase 4</fullName>
    </alternativeName>
    <alternativeName>
        <fullName evidence="9">Kynurenine--oxoglutarate transaminase IV</fullName>
    </alternativeName>
</protein>
<feature type="domain" description="Aminotransferase class I/classII large" evidence="12">
    <location>
        <begin position="2"/>
        <end position="115"/>
    </location>
</feature>
<comment type="cofactor">
    <cofactor evidence="1">
        <name>pyridoxal 5'-phosphate</name>
        <dbReference type="ChEBI" id="CHEBI:597326"/>
    </cofactor>
</comment>
<evidence type="ECO:0000256" key="2">
    <source>
        <dbReference type="ARBA" id="ARBA00011738"/>
    </source>
</evidence>
<dbReference type="AlphaFoldDB" id="A0A914RHQ8"/>
<dbReference type="SUPFAM" id="SSF53383">
    <property type="entry name" value="PLP-dependent transferases"/>
    <property type="match status" value="1"/>
</dbReference>
<reference evidence="14" key="1">
    <citation type="submission" date="2022-11" db="UniProtKB">
        <authorList>
            <consortium name="WormBaseParasite"/>
        </authorList>
    </citation>
    <scope>IDENTIFICATION</scope>
</reference>
<accession>A0A914RHQ8</accession>
<evidence type="ECO:0000256" key="10">
    <source>
        <dbReference type="ARBA" id="ARBA00042867"/>
    </source>
</evidence>
<evidence type="ECO:0000256" key="3">
    <source>
        <dbReference type="ARBA" id="ARBA00012753"/>
    </source>
</evidence>
<dbReference type="EC" id="2.6.1.1" evidence="3"/>
<evidence type="ECO:0000256" key="7">
    <source>
        <dbReference type="ARBA" id="ARBA00040891"/>
    </source>
</evidence>
<dbReference type="PANTHER" id="PTHR11879:SF22">
    <property type="entry name" value="ASPARTATE AMINOTRANSFERASE, MITOCHONDRIAL"/>
    <property type="match status" value="1"/>
</dbReference>
<evidence type="ECO:0000256" key="11">
    <source>
        <dbReference type="ARBA" id="ARBA00042891"/>
    </source>
</evidence>
<dbReference type="Pfam" id="PF00155">
    <property type="entry name" value="Aminotran_1_2"/>
    <property type="match status" value="1"/>
</dbReference>
<proteinExistence type="predicted"/>
<dbReference type="GO" id="GO:0030170">
    <property type="term" value="F:pyridoxal phosphate binding"/>
    <property type="evidence" value="ECO:0007669"/>
    <property type="project" value="InterPro"/>
</dbReference>
<evidence type="ECO:0000313" key="14">
    <source>
        <dbReference type="WBParaSite" id="PEQ_0000432701-mRNA-1"/>
    </source>
</evidence>
<dbReference type="InterPro" id="IPR015422">
    <property type="entry name" value="PyrdxlP-dep_Trfase_small"/>
</dbReference>
<dbReference type="InterPro" id="IPR004839">
    <property type="entry name" value="Aminotransferase_I/II_large"/>
</dbReference>